<reference evidence="3" key="1">
    <citation type="submission" date="2021-01" db="EMBL/GenBank/DDBJ databases">
        <authorList>
            <person name="Corre E."/>
            <person name="Pelletier E."/>
            <person name="Niang G."/>
            <person name="Scheremetjew M."/>
            <person name="Finn R."/>
            <person name="Kale V."/>
            <person name="Holt S."/>
            <person name="Cochrane G."/>
            <person name="Meng A."/>
            <person name="Brown T."/>
            <person name="Cohen L."/>
        </authorList>
    </citation>
    <scope>NUCLEOTIDE SEQUENCE</scope>
    <source>
        <strain evidence="3">CCMP441</strain>
    </source>
</reference>
<dbReference type="SUPFAM" id="SSF50156">
    <property type="entry name" value="PDZ domain-like"/>
    <property type="match status" value="1"/>
</dbReference>
<evidence type="ECO:0000256" key="1">
    <source>
        <dbReference type="SAM" id="MobiDB-lite"/>
    </source>
</evidence>
<evidence type="ECO:0000313" key="3">
    <source>
        <dbReference type="EMBL" id="CAD8745162.1"/>
    </source>
</evidence>
<gene>
    <name evidence="3" type="ORF">HAND1043_LOCUS11657</name>
</gene>
<dbReference type="PROSITE" id="PS50106">
    <property type="entry name" value="PDZ"/>
    <property type="match status" value="1"/>
</dbReference>
<dbReference type="InterPro" id="IPR001478">
    <property type="entry name" value="PDZ"/>
</dbReference>
<dbReference type="Gene3D" id="2.30.42.10">
    <property type="match status" value="1"/>
</dbReference>
<feature type="region of interest" description="Disordered" evidence="1">
    <location>
        <begin position="1"/>
        <end position="22"/>
    </location>
</feature>
<protein>
    <recommendedName>
        <fullName evidence="2">PDZ domain-containing protein</fullName>
    </recommendedName>
</protein>
<dbReference type="InterPro" id="IPR036034">
    <property type="entry name" value="PDZ_sf"/>
</dbReference>
<name>A0A6T8KWK0_HEMAN</name>
<organism evidence="3">
    <name type="scientific">Hemiselmis andersenii</name>
    <name type="common">Cryptophyte alga</name>
    <dbReference type="NCBI Taxonomy" id="464988"/>
    <lineage>
        <taxon>Eukaryota</taxon>
        <taxon>Cryptophyceae</taxon>
        <taxon>Cryptomonadales</taxon>
        <taxon>Hemiselmidaceae</taxon>
        <taxon>Hemiselmis</taxon>
    </lineage>
</organism>
<evidence type="ECO:0000259" key="2">
    <source>
        <dbReference type="PROSITE" id="PS50106"/>
    </source>
</evidence>
<sequence length="210" mass="22498">MGNDLSQVAEPQCCDTRKPDEHVSVQAKTPAAVPRMPPPGQTPLELGKKAVSQPHGVGLVFRTGRDGKLVVASFIKESSAYDCGLVRDGDVLCAVNGQEVGNIPPAFLDRILLGDKGTWVQMRFLRQTDARGSGKGSGGGTDRSQEAVLGKSVEETKWASSTMRSFAPTYQSLVVDLCRTTPSVILSEAVSQAHDEDVARRGRRGVVSHR</sequence>
<dbReference type="AlphaFoldDB" id="A0A6T8KWK0"/>
<accession>A0A6T8KWK0</accession>
<feature type="region of interest" description="Disordered" evidence="1">
    <location>
        <begin position="130"/>
        <end position="149"/>
    </location>
</feature>
<dbReference type="EMBL" id="HBFK01018827">
    <property type="protein sequence ID" value="CAD8745162.1"/>
    <property type="molecule type" value="Transcribed_RNA"/>
</dbReference>
<proteinExistence type="predicted"/>
<feature type="domain" description="PDZ" evidence="2">
    <location>
        <begin position="43"/>
        <end position="103"/>
    </location>
</feature>
<dbReference type="SMART" id="SM00228">
    <property type="entry name" value="PDZ"/>
    <property type="match status" value="1"/>
</dbReference>